<evidence type="ECO:0000313" key="4">
    <source>
        <dbReference type="Proteomes" id="UP000603904"/>
    </source>
</evidence>
<keyword evidence="2" id="KW-0812">Transmembrane</keyword>
<organism evidence="3 4">
    <name type="scientific">Microbispora corallina</name>
    <dbReference type="NCBI Taxonomy" id="83302"/>
    <lineage>
        <taxon>Bacteria</taxon>
        <taxon>Bacillati</taxon>
        <taxon>Actinomycetota</taxon>
        <taxon>Actinomycetes</taxon>
        <taxon>Streptosporangiales</taxon>
        <taxon>Streptosporangiaceae</taxon>
        <taxon>Microbispora</taxon>
    </lineage>
</organism>
<keyword evidence="2" id="KW-1133">Transmembrane helix</keyword>
<evidence type="ECO:0000256" key="2">
    <source>
        <dbReference type="SAM" id="Phobius"/>
    </source>
</evidence>
<name>A0ABQ4FSL0_9ACTN</name>
<protein>
    <submittedName>
        <fullName evidence="3">Uncharacterized protein</fullName>
    </submittedName>
</protein>
<gene>
    <name evidence="3" type="ORF">Mco01_07420</name>
</gene>
<dbReference type="EMBL" id="BOOC01000002">
    <property type="protein sequence ID" value="GIH37742.1"/>
    <property type="molecule type" value="Genomic_DNA"/>
</dbReference>
<evidence type="ECO:0000313" key="3">
    <source>
        <dbReference type="EMBL" id="GIH37742.1"/>
    </source>
</evidence>
<dbReference type="Proteomes" id="UP000603904">
    <property type="component" value="Unassembled WGS sequence"/>
</dbReference>
<proteinExistence type="predicted"/>
<evidence type="ECO:0000256" key="1">
    <source>
        <dbReference type="SAM" id="MobiDB-lite"/>
    </source>
</evidence>
<keyword evidence="4" id="KW-1185">Reference proteome</keyword>
<feature type="region of interest" description="Disordered" evidence="1">
    <location>
        <begin position="95"/>
        <end position="118"/>
    </location>
</feature>
<sequence>MPVLALAAVPAGAALAAAGAWWIGWPAARRCAEASVLLRVFALLAVAVVALTVVLAEDVSLSTGWWNAVCAGLVCWAVGGGILALARAQRAGGITPRRRSVPRRTGGSCRGRRRSWPR</sequence>
<keyword evidence="2" id="KW-0472">Membrane</keyword>
<comment type="caution">
    <text evidence="3">The sequence shown here is derived from an EMBL/GenBank/DDBJ whole genome shotgun (WGS) entry which is preliminary data.</text>
</comment>
<feature type="transmembrane region" description="Helical" evidence="2">
    <location>
        <begin position="36"/>
        <end position="54"/>
    </location>
</feature>
<accession>A0ABQ4FSL0</accession>
<feature type="transmembrane region" description="Helical" evidence="2">
    <location>
        <begin position="6"/>
        <end position="24"/>
    </location>
</feature>
<reference evidence="3 4" key="1">
    <citation type="submission" date="2021-01" db="EMBL/GenBank/DDBJ databases">
        <title>Whole genome shotgun sequence of Microbispora corallina NBRC 16416.</title>
        <authorList>
            <person name="Komaki H."/>
            <person name="Tamura T."/>
        </authorList>
    </citation>
    <scope>NUCLEOTIDE SEQUENCE [LARGE SCALE GENOMIC DNA]</scope>
    <source>
        <strain evidence="3 4">NBRC 16416</strain>
    </source>
</reference>
<feature type="transmembrane region" description="Helical" evidence="2">
    <location>
        <begin position="66"/>
        <end position="88"/>
    </location>
</feature>